<dbReference type="EMBL" id="JARIHO010000002">
    <property type="protein sequence ID" value="KAJ7366558.1"/>
    <property type="molecule type" value="Genomic_DNA"/>
</dbReference>
<keyword evidence="3" id="KW-1185">Reference proteome</keyword>
<dbReference type="Proteomes" id="UP001218218">
    <property type="component" value="Unassembled WGS sequence"/>
</dbReference>
<proteinExistence type="predicted"/>
<reference evidence="2" key="1">
    <citation type="submission" date="2023-03" db="EMBL/GenBank/DDBJ databases">
        <title>Massive genome expansion in bonnet fungi (Mycena s.s.) driven by repeated elements and novel gene families across ecological guilds.</title>
        <authorList>
            <consortium name="Lawrence Berkeley National Laboratory"/>
            <person name="Harder C.B."/>
            <person name="Miyauchi S."/>
            <person name="Viragh M."/>
            <person name="Kuo A."/>
            <person name="Thoen E."/>
            <person name="Andreopoulos B."/>
            <person name="Lu D."/>
            <person name="Skrede I."/>
            <person name="Drula E."/>
            <person name="Henrissat B."/>
            <person name="Morin E."/>
            <person name="Kohler A."/>
            <person name="Barry K."/>
            <person name="LaButti K."/>
            <person name="Morin E."/>
            <person name="Salamov A."/>
            <person name="Lipzen A."/>
            <person name="Mereny Z."/>
            <person name="Hegedus B."/>
            <person name="Baldrian P."/>
            <person name="Stursova M."/>
            <person name="Weitz H."/>
            <person name="Taylor A."/>
            <person name="Grigoriev I.V."/>
            <person name="Nagy L.G."/>
            <person name="Martin F."/>
            <person name="Kauserud H."/>
        </authorList>
    </citation>
    <scope>NUCLEOTIDE SEQUENCE</scope>
    <source>
        <strain evidence="2">CBHHK002</strain>
    </source>
</reference>
<organism evidence="2 3">
    <name type="scientific">Mycena albidolilacea</name>
    <dbReference type="NCBI Taxonomy" id="1033008"/>
    <lineage>
        <taxon>Eukaryota</taxon>
        <taxon>Fungi</taxon>
        <taxon>Dikarya</taxon>
        <taxon>Basidiomycota</taxon>
        <taxon>Agaricomycotina</taxon>
        <taxon>Agaricomycetes</taxon>
        <taxon>Agaricomycetidae</taxon>
        <taxon>Agaricales</taxon>
        <taxon>Marasmiineae</taxon>
        <taxon>Mycenaceae</taxon>
        <taxon>Mycena</taxon>
    </lineage>
</organism>
<evidence type="ECO:0000313" key="3">
    <source>
        <dbReference type="Proteomes" id="UP001218218"/>
    </source>
</evidence>
<name>A0AAD7F4K9_9AGAR</name>
<evidence type="ECO:0000313" key="2">
    <source>
        <dbReference type="EMBL" id="KAJ7366558.1"/>
    </source>
</evidence>
<dbReference type="AlphaFoldDB" id="A0AAD7F4K9"/>
<accession>A0AAD7F4K9</accession>
<feature type="region of interest" description="Disordered" evidence="1">
    <location>
        <begin position="273"/>
        <end position="293"/>
    </location>
</feature>
<protein>
    <submittedName>
        <fullName evidence="2">Uncharacterized protein</fullName>
    </submittedName>
</protein>
<comment type="caution">
    <text evidence="2">The sequence shown here is derived from an EMBL/GenBank/DDBJ whole genome shotgun (WGS) entry which is preliminary data.</text>
</comment>
<evidence type="ECO:0000256" key="1">
    <source>
        <dbReference type="SAM" id="MobiDB-lite"/>
    </source>
</evidence>
<gene>
    <name evidence="2" type="ORF">DFH08DRAFT_834801</name>
</gene>
<sequence>MPAVHLPDEIISEILSPALKVSDDAFSDTSLNSPFAGRYCESSSAFLLVCKAWLRVATPLLYHVVVLRSKAQAAALEKSLRGNSVLGQFIKKLRIEGGYGSSMLKIINAAPNTKDIFISINIWSADNVSGLVKGLPTMDPTRVVLCDSHHSSSRNKNSQTLLGTLTRCIQTEWKNLAVFELPFSSYYYSSGSLMAIGTALSQAPALKTVVSPAMRLYGLQQPPDHLTLIAKNPSLQRIVLRQLPANRFGAFGADLDGISQVFGHPSLRGLVKFPNPPARPHTPTPEPSSEPLQYSTESVPEEIWDRILRLAMTQNFENQEWSWKTQPSSRVWLVSKKFARLALPYLKESLYFQTAHKYHDLTSKLAIDPSLRSQVRTLYFHTNMAIDLRPIFGVHLVNIIGLTPVSVTLKVFSDLVKNCGATLVRLEGINVTKASTKPGDPAIFSHLTNIRSLSLGFKTPFASSTSIPPSTFATLKQLKLTNFDHSLMTILSQMNLPALRDALFPIDHVALDVFFAKHGSKLQTLTVALGALRLLNIFDICPAVVDLVVVCGNGIPDPTRFSCSVAASSLETVTFTTEGRIRGAERKWATFFDRLNIDTFPALREITVPCIRWPTTEHDIGKSHWARWAERLLDRDVKLFDGGGVNWRRRLKN</sequence>
<feature type="compositionally biased region" description="Pro residues" evidence="1">
    <location>
        <begin position="274"/>
        <end position="288"/>
    </location>
</feature>